<dbReference type="GO" id="GO:0006435">
    <property type="term" value="P:threonyl-tRNA aminoacylation"/>
    <property type="evidence" value="ECO:0007669"/>
    <property type="project" value="InterPro"/>
</dbReference>
<evidence type="ECO:0000256" key="4">
    <source>
        <dbReference type="ARBA" id="ARBA00022723"/>
    </source>
</evidence>
<dbReference type="PANTHER" id="PTHR11451:SF46">
    <property type="entry name" value="THREONINE--TRNA LIGASE"/>
    <property type="match status" value="1"/>
</dbReference>
<keyword evidence="7" id="KW-0067">ATP-binding</keyword>
<evidence type="ECO:0000256" key="9">
    <source>
        <dbReference type="ARBA" id="ARBA00023146"/>
    </source>
</evidence>
<gene>
    <name evidence="13" type="ORF">AMAG_18841</name>
</gene>
<dbReference type="EC" id="6.1.1.3" evidence="2"/>
<evidence type="ECO:0000313" key="14">
    <source>
        <dbReference type="Proteomes" id="UP000054350"/>
    </source>
</evidence>
<evidence type="ECO:0000256" key="8">
    <source>
        <dbReference type="ARBA" id="ARBA00022917"/>
    </source>
</evidence>
<dbReference type="GO" id="GO:0046872">
    <property type="term" value="F:metal ion binding"/>
    <property type="evidence" value="ECO:0007669"/>
    <property type="project" value="UniProtKB-KW"/>
</dbReference>
<dbReference type="InterPro" id="IPR006195">
    <property type="entry name" value="aa-tRNA-synth_II"/>
</dbReference>
<dbReference type="Proteomes" id="UP000054350">
    <property type="component" value="Unassembled WGS sequence"/>
</dbReference>
<evidence type="ECO:0000256" key="6">
    <source>
        <dbReference type="ARBA" id="ARBA00022833"/>
    </source>
</evidence>
<evidence type="ECO:0000256" key="1">
    <source>
        <dbReference type="ARBA" id="ARBA00008226"/>
    </source>
</evidence>
<dbReference type="AlphaFoldDB" id="A0A0L0SII9"/>
<dbReference type="PRINTS" id="PR01047">
    <property type="entry name" value="TRNASYNTHTHR"/>
</dbReference>
<evidence type="ECO:0000256" key="3">
    <source>
        <dbReference type="ARBA" id="ARBA00022598"/>
    </source>
</evidence>
<dbReference type="Pfam" id="PF00587">
    <property type="entry name" value="tRNA-synt_2b"/>
    <property type="match status" value="1"/>
</dbReference>
<protein>
    <recommendedName>
        <fullName evidence="2">threonine--tRNA ligase</fullName>
        <ecNumber evidence="2">6.1.1.3</ecNumber>
    </recommendedName>
    <alternativeName>
        <fullName evidence="10">Threonyl-tRNA synthetase</fullName>
    </alternativeName>
</protein>
<keyword evidence="4" id="KW-0479">Metal-binding</keyword>
<dbReference type="GO" id="GO:0005524">
    <property type="term" value="F:ATP binding"/>
    <property type="evidence" value="ECO:0007669"/>
    <property type="project" value="UniProtKB-KW"/>
</dbReference>
<dbReference type="eggNOG" id="KOG1637">
    <property type="taxonomic scope" value="Eukaryota"/>
</dbReference>
<dbReference type="EMBL" id="GG745340">
    <property type="protein sequence ID" value="KNE62287.1"/>
    <property type="molecule type" value="Genomic_DNA"/>
</dbReference>
<dbReference type="InterPro" id="IPR045864">
    <property type="entry name" value="aa-tRNA-synth_II/BPL/LPL"/>
</dbReference>
<dbReference type="SUPFAM" id="SSF55681">
    <property type="entry name" value="Class II aaRS and biotin synthetases"/>
    <property type="match status" value="1"/>
</dbReference>
<dbReference type="STRING" id="578462.A0A0L0SII9"/>
<reference evidence="14" key="2">
    <citation type="submission" date="2009-11" db="EMBL/GenBank/DDBJ databases">
        <title>The Genome Sequence of Allomyces macrogynus strain ATCC 38327.</title>
        <authorList>
            <consortium name="The Broad Institute Genome Sequencing Platform"/>
            <person name="Russ C."/>
            <person name="Cuomo C."/>
            <person name="Shea T."/>
            <person name="Young S.K."/>
            <person name="Zeng Q."/>
            <person name="Koehrsen M."/>
            <person name="Haas B."/>
            <person name="Borodovsky M."/>
            <person name="Guigo R."/>
            <person name="Alvarado L."/>
            <person name="Berlin A."/>
            <person name="Borenstein D."/>
            <person name="Chen Z."/>
            <person name="Engels R."/>
            <person name="Freedman E."/>
            <person name="Gellesch M."/>
            <person name="Goldberg J."/>
            <person name="Griggs A."/>
            <person name="Gujja S."/>
            <person name="Heiman D."/>
            <person name="Hepburn T."/>
            <person name="Howarth C."/>
            <person name="Jen D."/>
            <person name="Larson L."/>
            <person name="Lewis B."/>
            <person name="Mehta T."/>
            <person name="Park D."/>
            <person name="Pearson M."/>
            <person name="Roberts A."/>
            <person name="Saif S."/>
            <person name="Shenoy N."/>
            <person name="Sisk P."/>
            <person name="Stolte C."/>
            <person name="Sykes S."/>
            <person name="Walk T."/>
            <person name="White J."/>
            <person name="Yandava C."/>
            <person name="Burger G."/>
            <person name="Gray M.W."/>
            <person name="Holland P.W.H."/>
            <person name="King N."/>
            <person name="Lang F.B.F."/>
            <person name="Roger A.J."/>
            <person name="Ruiz-Trillo I."/>
            <person name="Lander E."/>
            <person name="Nusbaum C."/>
        </authorList>
    </citation>
    <scope>NUCLEOTIDE SEQUENCE [LARGE SCALE GENOMIC DNA]</scope>
    <source>
        <strain evidence="14">ATCC 38327</strain>
    </source>
</reference>
<evidence type="ECO:0000313" key="13">
    <source>
        <dbReference type="EMBL" id="KNE62287.1"/>
    </source>
</evidence>
<reference evidence="13 14" key="1">
    <citation type="submission" date="2009-11" db="EMBL/GenBank/DDBJ databases">
        <title>Annotation of Allomyces macrogynus ATCC 38327.</title>
        <authorList>
            <consortium name="The Broad Institute Genome Sequencing Platform"/>
            <person name="Russ C."/>
            <person name="Cuomo C."/>
            <person name="Burger G."/>
            <person name="Gray M.W."/>
            <person name="Holland P.W.H."/>
            <person name="King N."/>
            <person name="Lang F.B.F."/>
            <person name="Roger A.J."/>
            <person name="Ruiz-Trillo I."/>
            <person name="Young S.K."/>
            <person name="Zeng Q."/>
            <person name="Gargeya S."/>
            <person name="Fitzgerald M."/>
            <person name="Haas B."/>
            <person name="Abouelleil A."/>
            <person name="Alvarado L."/>
            <person name="Arachchi H.M."/>
            <person name="Berlin A."/>
            <person name="Chapman S.B."/>
            <person name="Gearin G."/>
            <person name="Goldberg J."/>
            <person name="Griggs A."/>
            <person name="Gujja S."/>
            <person name="Hansen M."/>
            <person name="Heiman D."/>
            <person name="Howarth C."/>
            <person name="Larimer J."/>
            <person name="Lui A."/>
            <person name="MacDonald P.J.P."/>
            <person name="McCowen C."/>
            <person name="Montmayeur A."/>
            <person name="Murphy C."/>
            <person name="Neiman D."/>
            <person name="Pearson M."/>
            <person name="Priest M."/>
            <person name="Roberts A."/>
            <person name="Saif S."/>
            <person name="Shea T."/>
            <person name="Sisk P."/>
            <person name="Stolte C."/>
            <person name="Sykes S."/>
            <person name="Wortman J."/>
            <person name="Nusbaum C."/>
            <person name="Birren B."/>
        </authorList>
    </citation>
    <scope>NUCLEOTIDE SEQUENCE [LARGE SCALE GENOMIC DNA]</scope>
    <source>
        <strain evidence="13 14">ATCC 38327</strain>
    </source>
</reference>
<dbReference type="GO" id="GO:0005739">
    <property type="term" value="C:mitochondrion"/>
    <property type="evidence" value="ECO:0007669"/>
    <property type="project" value="TreeGrafter"/>
</dbReference>
<dbReference type="VEuPathDB" id="FungiDB:AMAG_18841"/>
<dbReference type="OMA" id="FCKENMY"/>
<evidence type="ECO:0000256" key="10">
    <source>
        <dbReference type="ARBA" id="ARBA00031900"/>
    </source>
</evidence>
<dbReference type="GO" id="GO:0004829">
    <property type="term" value="F:threonine-tRNA ligase activity"/>
    <property type="evidence" value="ECO:0007669"/>
    <property type="project" value="UniProtKB-EC"/>
</dbReference>
<dbReference type="InterPro" id="IPR002320">
    <property type="entry name" value="Thr-tRNA-ligase_IIa"/>
</dbReference>
<dbReference type="PANTHER" id="PTHR11451">
    <property type="entry name" value="THREONINE-TRNA LIGASE"/>
    <property type="match status" value="1"/>
</dbReference>
<keyword evidence="8" id="KW-0648">Protein biosynthesis</keyword>
<feature type="domain" description="Aminoacyl-transfer RNA synthetases class-II family profile" evidence="12">
    <location>
        <begin position="99"/>
        <end position="252"/>
    </location>
</feature>
<evidence type="ECO:0000256" key="11">
    <source>
        <dbReference type="ARBA" id="ARBA00049515"/>
    </source>
</evidence>
<dbReference type="FunFam" id="3.30.930.10:FF:000002">
    <property type="entry name" value="Threonine--tRNA ligase"/>
    <property type="match status" value="1"/>
</dbReference>
<evidence type="ECO:0000259" key="12">
    <source>
        <dbReference type="PROSITE" id="PS50862"/>
    </source>
</evidence>
<keyword evidence="5" id="KW-0547">Nucleotide-binding</keyword>
<keyword evidence="9" id="KW-0030">Aminoacyl-tRNA synthetase</keyword>
<evidence type="ECO:0000256" key="7">
    <source>
        <dbReference type="ARBA" id="ARBA00022840"/>
    </source>
</evidence>
<accession>A0A0L0SII9</accession>
<comment type="catalytic activity">
    <reaction evidence="11">
        <text>tRNA(Thr) + L-threonine + ATP = L-threonyl-tRNA(Thr) + AMP + diphosphate + H(+)</text>
        <dbReference type="Rhea" id="RHEA:24624"/>
        <dbReference type="Rhea" id="RHEA-COMP:9670"/>
        <dbReference type="Rhea" id="RHEA-COMP:9704"/>
        <dbReference type="ChEBI" id="CHEBI:15378"/>
        <dbReference type="ChEBI" id="CHEBI:30616"/>
        <dbReference type="ChEBI" id="CHEBI:33019"/>
        <dbReference type="ChEBI" id="CHEBI:57926"/>
        <dbReference type="ChEBI" id="CHEBI:78442"/>
        <dbReference type="ChEBI" id="CHEBI:78534"/>
        <dbReference type="ChEBI" id="CHEBI:456215"/>
        <dbReference type="EC" id="6.1.1.3"/>
    </reaction>
</comment>
<proteinExistence type="inferred from homology"/>
<dbReference type="InterPro" id="IPR002314">
    <property type="entry name" value="aa-tRNA-synt_IIb"/>
</dbReference>
<keyword evidence="6" id="KW-0862">Zinc</keyword>
<sequence>MTDYTRAALTESPPVAAAPAPVLAPIFYVLNTSPPYFLANAPIYSLPDIYGVSPPDTTLLAESCKILEEAAKHDHRSIAREQELFFFQELSPGSCFFLPHGARIYNALVELQREEYRKRGFDEVVTPNVYNTKLWETSGHWQKYQENMFAFEVEKEQYALKPMNCPGHCVMFGHRTRSYQELPLRLADFGVLHRNEFSGALSGLTRVRRFQQDDAHIFCMVDQIESEMESCIQFLQHIYGIFGFTGVARVRVDC</sequence>
<name>A0A0L0SII9_ALLM3</name>
<comment type="similarity">
    <text evidence="1">Belongs to the class-II aminoacyl-tRNA synthetase family.</text>
</comment>
<dbReference type="Gene3D" id="3.30.930.10">
    <property type="entry name" value="Bira Bifunctional Protein, Domain 2"/>
    <property type="match status" value="1"/>
</dbReference>
<keyword evidence="3" id="KW-0436">Ligase</keyword>
<dbReference type="OrthoDB" id="5423599at2759"/>
<dbReference type="PROSITE" id="PS50862">
    <property type="entry name" value="AA_TRNA_LIGASE_II"/>
    <property type="match status" value="1"/>
</dbReference>
<organism evidence="13 14">
    <name type="scientific">Allomyces macrogynus (strain ATCC 38327)</name>
    <name type="common">Allomyces javanicus var. macrogynus</name>
    <dbReference type="NCBI Taxonomy" id="578462"/>
    <lineage>
        <taxon>Eukaryota</taxon>
        <taxon>Fungi</taxon>
        <taxon>Fungi incertae sedis</taxon>
        <taxon>Blastocladiomycota</taxon>
        <taxon>Blastocladiomycetes</taxon>
        <taxon>Blastocladiales</taxon>
        <taxon>Blastocladiaceae</taxon>
        <taxon>Allomyces</taxon>
    </lineage>
</organism>
<evidence type="ECO:0000256" key="5">
    <source>
        <dbReference type="ARBA" id="ARBA00022741"/>
    </source>
</evidence>
<keyword evidence="14" id="KW-1185">Reference proteome</keyword>
<evidence type="ECO:0000256" key="2">
    <source>
        <dbReference type="ARBA" id="ARBA00013163"/>
    </source>
</evidence>